<dbReference type="AlphaFoldDB" id="E2NN41"/>
<sequence length="50" mass="6131">MKKQVIYMYEYLFIQEKIISDYQYITNFQFLVDKKLGVCRQEVNFLPTNS</sequence>
<evidence type="ECO:0000313" key="1">
    <source>
        <dbReference type="EMBL" id="EEF86665.1"/>
    </source>
</evidence>
<reference evidence="1 2" key="1">
    <citation type="submission" date="2008-12" db="EMBL/GenBank/DDBJ databases">
        <authorList>
            <person name="Fulton L."/>
            <person name="Clifton S."/>
            <person name="Fulton B."/>
            <person name="Xu J."/>
            <person name="Minx P."/>
            <person name="Pepin K.H."/>
            <person name="Johnson M."/>
            <person name="Bhonagiri V."/>
            <person name="Nash W.E."/>
            <person name="Mardis E.R."/>
            <person name="Wilson R.K."/>
        </authorList>
    </citation>
    <scope>NUCLEOTIDE SEQUENCE [LARGE SCALE GENOMIC DNA]</scope>
    <source>
        <strain evidence="1 2">DSM 14838</strain>
    </source>
</reference>
<proteinExistence type="predicted"/>
<dbReference type="EMBL" id="ACCH01000498">
    <property type="protein sequence ID" value="EEF86665.1"/>
    <property type="molecule type" value="Genomic_DNA"/>
</dbReference>
<gene>
    <name evidence="1" type="ORF">BACCELL_05736</name>
</gene>
<comment type="caution">
    <text evidence="1">The sequence shown here is derived from an EMBL/GenBank/DDBJ whole genome shotgun (WGS) entry which is preliminary data.</text>
</comment>
<dbReference type="Proteomes" id="UP000003711">
    <property type="component" value="Unassembled WGS sequence"/>
</dbReference>
<dbReference type="HOGENOM" id="CLU_215199_0_0_10"/>
<accession>E2NN41</accession>
<organism evidence="1 2">
    <name type="scientific">Bacteroides cellulosilyticus DSM 14838</name>
    <dbReference type="NCBI Taxonomy" id="537012"/>
    <lineage>
        <taxon>Bacteria</taxon>
        <taxon>Pseudomonadati</taxon>
        <taxon>Bacteroidota</taxon>
        <taxon>Bacteroidia</taxon>
        <taxon>Bacteroidales</taxon>
        <taxon>Bacteroidaceae</taxon>
        <taxon>Bacteroides</taxon>
    </lineage>
</organism>
<name>E2NN41_9BACE</name>
<reference evidence="1 2" key="2">
    <citation type="submission" date="2009-01" db="EMBL/GenBank/DDBJ databases">
        <title>Draft genome sequence of Bacteroides cellulosilyticus (DSM 14838).</title>
        <authorList>
            <person name="Sudarsanam P."/>
            <person name="Ley R."/>
            <person name="Guruge J."/>
            <person name="Turnbaugh P.J."/>
            <person name="Mahowald M."/>
            <person name="Liep D."/>
            <person name="Gordon J."/>
        </authorList>
    </citation>
    <scope>NUCLEOTIDE SEQUENCE [LARGE SCALE GENOMIC DNA]</scope>
    <source>
        <strain evidence="1 2">DSM 14838</strain>
    </source>
</reference>
<evidence type="ECO:0000313" key="2">
    <source>
        <dbReference type="Proteomes" id="UP000003711"/>
    </source>
</evidence>
<protein>
    <submittedName>
        <fullName evidence="1">Uncharacterized protein</fullName>
    </submittedName>
</protein>